<dbReference type="AlphaFoldDB" id="A0A085WRL9"/>
<sequence length="205" mass="23591">MGTEQSIQERIGFFVKHGYLDRLPTPWQLKVGWLAMLPITLSESERERERSRNTLMGQIPIRVPLQVLYSPRQFVTDTGITQGSEALVKHVLSVYHEDAFLGYDLQLLQSHPNGLALLREEAAKVVEGKTLWAPYLRKLVGWPGYHEGLIRLAEAAERFEYPDPLDLDPRFATLVGFSEFCCSMPDWPPSGFYGFEFEKVFSRWK</sequence>
<name>A0A085WRL9_9BACT</name>
<gene>
    <name evidence="1" type="ORF">DB31_5374</name>
</gene>
<proteinExistence type="predicted"/>
<reference evidence="1 2" key="1">
    <citation type="submission" date="2014-04" db="EMBL/GenBank/DDBJ databases">
        <title>Genome assembly of Hyalangium minutum DSM 14724.</title>
        <authorList>
            <person name="Sharma G."/>
            <person name="Subramanian S."/>
        </authorList>
    </citation>
    <scope>NUCLEOTIDE SEQUENCE [LARGE SCALE GENOMIC DNA]</scope>
    <source>
        <strain evidence="1 2">DSM 14724</strain>
    </source>
</reference>
<dbReference type="EMBL" id="JMCB01000003">
    <property type="protein sequence ID" value="KFE70332.1"/>
    <property type="molecule type" value="Genomic_DNA"/>
</dbReference>
<dbReference type="PATRIC" id="fig|394096.3.peg.1853"/>
<comment type="caution">
    <text evidence="1">The sequence shown here is derived from an EMBL/GenBank/DDBJ whole genome shotgun (WGS) entry which is preliminary data.</text>
</comment>
<evidence type="ECO:0000313" key="2">
    <source>
        <dbReference type="Proteomes" id="UP000028725"/>
    </source>
</evidence>
<dbReference type="STRING" id="394096.DB31_5374"/>
<accession>A0A085WRL9</accession>
<dbReference type="RefSeq" id="WP_044185274.1">
    <property type="nucleotide sequence ID" value="NZ_JMCB01000003.1"/>
</dbReference>
<protein>
    <submittedName>
        <fullName evidence="1">Uncharacterized protein</fullName>
    </submittedName>
</protein>
<keyword evidence="2" id="KW-1185">Reference proteome</keyword>
<evidence type="ECO:0000313" key="1">
    <source>
        <dbReference type="EMBL" id="KFE70332.1"/>
    </source>
</evidence>
<dbReference type="Proteomes" id="UP000028725">
    <property type="component" value="Unassembled WGS sequence"/>
</dbReference>
<organism evidence="1 2">
    <name type="scientific">Hyalangium minutum</name>
    <dbReference type="NCBI Taxonomy" id="394096"/>
    <lineage>
        <taxon>Bacteria</taxon>
        <taxon>Pseudomonadati</taxon>
        <taxon>Myxococcota</taxon>
        <taxon>Myxococcia</taxon>
        <taxon>Myxococcales</taxon>
        <taxon>Cystobacterineae</taxon>
        <taxon>Archangiaceae</taxon>
        <taxon>Hyalangium</taxon>
    </lineage>
</organism>
<dbReference type="OrthoDB" id="5501932at2"/>